<protein>
    <recommendedName>
        <fullName evidence="1">Peptidase S9 prolyl oligopeptidase catalytic domain-containing protein</fullName>
    </recommendedName>
</protein>
<dbReference type="SUPFAM" id="SSF53474">
    <property type="entry name" value="alpha/beta-Hydrolases"/>
    <property type="match status" value="1"/>
</dbReference>
<dbReference type="Pfam" id="PF00326">
    <property type="entry name" value="Peptidase_S9"/>
    <property type="match status" value="1"/>
</dbReference>
<gene>
    <name evidence="2" type="ORF">Ciccas_009970</name>
</gene>
<dbReference type="InterPro" id="IPR029058">
    <property type="entry name" value="AB_hydrolase_fold"/>
</dbReference>
<dbReference type="PANTHER" id="PTHR11731">
    <property type="entry name" value="PROTEASE FAMILY S9B,C DIPEPTIDYL-PEPTIDASE IV-RELATED"/>
    <property type="match status" value="1"/>
</dbReference>
<feature type="domain" description="Peptidase S9 prolyl oligopeptidase catalytic" evidence="1">
    <location>
        <begin position="187"/>
        <end position="268"/>
    </location>
</feature>
<dbReference type="AlphaFoldDB" id="A0ABD2Q013"/>
<dbReference type="EMBL" id="JBJKFK010002226">
    <property type="protein sequence ID" value="KAL3311451.1"/>
    <property type="molecule type" value="Genomic_DNA"/>
</dbReference>
<dbReference type="InterPro" id="IPR001375">
    <property type="entry name" value="Peptidase_S9_cat"/>
</dbReference>
<evidence type="ECO:0000313" key="3">
    <source>
        <dbReference type="Proteomes" id="UP001626550"/>
    </source>
</evidence>
<dbReference type="Proteomes" id="UP001626550">
    <property type="component" value="Unassembled WGS sequence"/>
</dbReference>
<sequence length="320" mass="35704">MWVDETTRRVLFEANTPHPLCSTLLSVSFAADSYGQTKSLLAPSDPAGNVDLNNHSSLIWNSCVACDPELRVLIRMTSDPATFPGLQMCQIDASNELKIIGNLRKSMHFKEHQPYTLDPLDAPLFLEMDMPDWAPELIKEEKLYGQLFIPSKNHQFRNESGAFPTIHFVYGGPGVRLIKSVFNTSLFMKMQILCHFGFAVFLCDCPGSDGRGLAWASAIKHKMGQIEAPYHAHLLKQAAAKTQLIDTNRVGIYGHSYGGYLTLLAACQVSNTQEGKVCQRTSPSILVEREWRGETEGFSSPPTETRILGLVRHDCFSCHR</sequence>
<keyword evidence="3" id="KW-1185">Reference proteome</keyword>
<dbReference type="Gene3D" id="3.40.50.1820">
    <property type="entry name" value="alpha/beta hydrolase"/>
    <property type="match status" value="1"/>
</dbReference>
<dbReference type="InterPro" id="IPR050278">
    <property type="entry name" value="Serine_Prot_S9B/DPPIV"/>
</dbReference>
<accession>A0ABD2Q013</accession>
<proteinExistence type="predicted"/>
<name>A0ABD2Q013_9PLAT</name>
<evidence type="ECO:0000313" key="2">
    <source>
        <dbReference type="EMBL" id="KAL3311451.1"/>
    </source>
</evidence>
<organism evidence="2 3">
    <name type="scientific">Cichlidogyrus casuarinus</name>
    <dbReference type="NCBI Taxonomy" id="1844966"/>
    <lineage>
        <taxon>Eukaryota</taxon>
        <taxon>Metazoa</taxon>
        <taxon>Spiralia</taxon>
        <taxon>Lophotrochozoa</taxon>
        <taxon>Platyhelminthes</taxon>
        <taxon>Monogenea</taxon>
        <taxon>Monopisthocotylea</taxon>
        <taxon>Dactylogyridea</taxon>
        <taxon>Ancyrocephalidae</taxon>
        <taxon>Cichlidogyrus</taxon>
    </lineage>
</organism>
<comment type="caution">
    <text evidence="2">The sequence shown here is derived from an EMBL/GenBank/DDBJ whole genome shotgun (WGS) entry which is preliminary data.</text>
</comment>
<dbReference type="PANTHER" id="PTHR11731:SF193">
    <property type="entry name" value="DIPEPTIDYL PEPTIDASE 9"/>
    <property type="match status" value="1"/>
</dbReference>
<evidence type="ECO:0000259" key="1">
    <source>
        <dbReference type="Pfam" id="PF00326"/>
    </source>
</evidence>
<reference evidence="2 3" key="1">
    <citation type="submission" date="2024-11" db="EMBL/GenBank/DDBJ databases">
        <title>Adaptive evolution of stress response genes in parasites aligns with host niche diversity.</title>
        <authorList>
            <person name="Hahn C."/>
            <person name="Resl P."/>
        </authorList>
    </citation>
    <scope>NUCLEOTIDE SEQUENCE [LARGE SCALE GENOMIC DNA]</scope>
    <source>
        <strain evidence="2">EGGRZ-B1_66</strain>
        <tissue evidence="2">Body</tissue>
    </source>
</reference>